<sequence>MKKIQEYDLAYICYYSEKMRIAEIAKGYYPKFPTVFLNQLIQKLKDENKFDYYKNKYIELMKD</sequence>
<reference evidence="1" key="1">
    <citation type="submission" date="2022-07" db="EMBL/GenBank/DDBJ databases">
        <title>Identification and characterization of Bacillus thuringiensis and other Bacillus cereus group isolates from spinach by whole genome sequencing.</title>
        <authorList>
            <person name="Zao X."/>
            <person name="Zervas A."/>
            <person name="Hendriks M."/>
            <person name="Rajkovic A."/>
            <person name="Van Overbeek L."/>
            <person name="Hendriksen N.B."/>
            <person name="Uyttendaele M."/>
        </authorList>
    </citation>
    <scope>NUCLEOTIDE SEQUENCE</scope>
    <source>
        <strain evidence="1">781001F-1</strain>
    </source>
</reference>
<name>A0AAW5L853_BACCE</name>
<evidence type="ECO:0000313" key="2">
    <source>
        <dbReference type="Proteomes" id="UP001204643"/>
    </source>
</evidence>
<protein>
    <submittedName>
        <fullName evidence="1">Uncharacterized protein</fullName>
    </submittedName>
</protein>
<gene>
    <name evidence="1" type="ORF">NPM19_28865</name>
</gene>
<dbReference type="RefSeq" id="WP_256425313.1">
    <property type="nucleotide sequence ID" value="NZ_JANHDY010000098.1"/>
</dbReference>
<dbReference type="AlphaFoldDB" id="A0AAW5L853"/>
<accession>A0AAW5L853</accession>
<organism evidence="1 2">
    <name type="scientific">Bacillus cereus</name>
    <dbReference type="NCBI Taxonomy" id="1396"/>
    <lineage>
        <taxon>Bacteria</taxon>
        <taxon>Bacillati</taxon>
        <taxon>Bacillota</taxon>
        <taxon>Bacilli</taxon>
        <taxon>Bacillales</taxon>
        <taxon>Bacillaceae</taxon>
        <taxon>Bacillus</taxon>
        <taxon>Bacillus cereus group</taxon>
    </lineage>
</organism>
<evidence type="ECO:0000313" key="1">
    <source>
        <dbReference type="EMBL" id="MCQ6288599.1"/>
    </source>
</evidence>
<dbReference type="EMBL" id="JANHEB010000080">
    <property type="protein sequence ID" value="MCQ6288599.1"/>
    <property type="molecule type" value="Genomic_DNA"/>
</dbReference>
<comment type="caution">
    <text evidence="1">The sequence shown here is derived from an EMBL/GenBank/DDBJ whole genome shotgun (WGS) entry which is preliminary data.</text>
</comment>
<dbReference type="Proteomes" id="UP001204643">
    <property type="component" value="Unassembled WGS sequence"/>
</dbReference>
<proteinExistence type="predicted"/>